<evidence type="ECO:0000313" key="2">
    <source>
        <dbReference type="EMBL" id="KAJ8917436.1"/>
    </source>
</evidence>
<feature type="signal peptide" evidence="1">
    <location>
        <begin position="1"/>
        <end position="20"/>
    </location>
</feature>
<accession>A0AAV8VU63</accession>
<protein>
    <submittedName>
        <fullName evidence="2">Uncharacterized protein</fullName>
    </submittedName>
</protein>
<gene>
    <name evidence="2" type="ORF">NQ315_005483</name>
</gene>
<feature type="chain" id="PRO_5043675899" evidence="1">
    <location>
        <begin position="21"/>
        <end position="197"/>
    </location>
</feature>
<dbReference type="EMBL" id="JANEYG010000033">
    <property type="protein sequence ID" value="KAJ8917436.1"/>
    <property type="molecule type" value="Genomic_DNA"/>
</dbReference>
<dbReference type="AlphaFoldDB" id="A0AAV8VU63"/>
<keyword evidence="1" id="KW-0732">Signal</keyword>
<sequence length="197" mass="22585">MECHASLLVVLIGSVTVSSGFRTPVQHPTSYFEDVTFDEGNTGKKLLLQLSLLEITTHKNFAVGVPAINHEDDKLEKINHLLTELLITPWPPGTSPSIYIKDNSVSEAEEPYPNLDRSLNSSPRKRSRIYRKYPWKRQNPRYDPGDRFLCTPSKEDVFRLLLALHEARQGKRDRVVNFCNRKRPARSVFTNIHFVGK</sequence>
<reference evidence="2 3" key="1">
    <citation type="journal article" date="2023" name="Insect Mol. Biol.">
        <title>Genome sequencing provides insights into the evolution of gene families encoding plant cell wall-degrading enzymes in longhorned beetles.</title>
        <authorList>
            <person name="Shin N.R."/>
            <person name="Okamura Y."/>
            <person name="Kirsch R."/>
            <person name="Pauchet Y."/>
        </authorList>
    </citation>
    <scope>NUCLEOTIDE SEQUENCE [LARGE SCALE GENOMIC DNA]</scope>
    <source>
        <strain evidence="2">EAD_L_NR</strain>
    </source>
</reference>
<evidence type="ECO:0000313" key="3">
    <source>
        <dbReference type="Proteomes" id="UP001159042"/>
    </source>
</evidence>
<comment type="caution">
    <text evidence="2">The sequence shown here is derived from an EMBL/GenBank/DDBJ whole genome shotgun (WGS) entry which is preliminary data.</text>
</comment>
<evidence type="ECO:0000256" key="1">
    <source>
        <dbReference type="SAM" id="SignalP"/>
    </source>
</evidence>
<name>A0AAV8VU63_9CUCU</name>
<proteinExistence type="predicted"/>
<organism evidence="2 3">
    <name type="scientific">Exocentrus adspersus</name>
    <dbReference type="NCBI Taxonomy" id="1586481"/>
    <lineage>
        <taxon>Eukaryota</taxon>
        <taxon>Metazoa</taxon>
        <taxon>Ecdysozoa</taxon>
        <taxon>Arthropoda</taxon>
        <taxon>Hexapoda</taxon>
        <taxon>Insecta</taxon>
        <taxon>Pterygota</taxon>
        <taxon>Neoptera</taxon>
        <taxon>Endopterygota</taxon>
        <taxon>Coleoptera</taxon>
        <taxon>Polyphaga</taxon>
        <taxon>Cucujiformia</taxon>
        <taxon>Chrysomeloidea</taxon>
        <taxon>Cerambycidae</taxon>
        <taxon>Lamiinae</taxon>
        <taxon>Acanthocinini</taxon>
        <taxon>Exocentrus</taxon>
    </lineage>
</organism>
<dbReference type="Proteomes" id="UP001159042">
    <property type="component" value="Unassembled WGS sequence"/>
</dbReference>
<keyword evidence="3" id="KW-1185">Reference proteome</keyword>